<accession>A0A1L5NX49</accession>
<dbReference type="Proteomes" id="UP000184749">
    <property type="component" value="Plasmid pRgalIE4872d"/>
</dbReference>
<proteinExistence type="predicted"/>
<dbReference type="AlphaFoldDB" id="A0A1L5NX49"/>
<organism evidence="2 3">
    <name type="scientific">Rhizobium gallicum</name>
    <dbReference type="NCBI Taxonomy" id="56730"/>
    <lineage>
        <taxon>Bacteria</taxon>
        <taxon>Pseudomonadati</taxon>
        <taxon>Pseudomonadota</taxon>
        <taxon>Alphaproteobacteria</taxon>
        <taxon>Hyphomicrobiales</taxon>
        <taxon>Rhizobiaceae</taxon>
        <taxon>Rhizobium/Agrobacterium group</taxon>
        <taxon>Rhizobium</taxon>
    </lineage>
</organism>
<reference evidence="2 3" key="1">
    <citation type="submission" date="2016-09" db="EMBL/GenBank/DDBJ databases">
        <title>The complete genome sequences of Rhizobium gallicum, symbiovars gallicum and phaseoli, symbionts associated to common bean (Phaseolus vulgaris).</title>
        <authorList>
            <person name="Bustos P."/>
            <person name="Santamaria R.I."/>
            <person name="Perez-Carrascal O.M."/>
            <person name="Juarez S."/>
            <person name="Lozano L."/>
            <person name="Martinez-Flores I."/>
            <person name="Martinez-Romero E."/>
            <person name="Cevallos M."/>
            <person name="Romero D."/>
            <person name="Davila G."/>
            <person name="Gonzalez V."/>
        </authorList>
    </citation>
    <scope>NUCLEOTIDE SEQUENCE [LARGE SCALE GENOMIC DNA]</scope>
    <source>
        <strain evidence="2 3">IE4872</strain>
        <plasmid evidence="3">prgalie4872d</plasmid>
    </source>
</reference>
<keyword evidence="1" id="KW-0812">Transmembrane</keyword>
<protein>
    <submittedName>
        <fullName evidence="2">Uncharacterized protein</fullName>
    </submittedName>
</protein>
<keyword evidence="1" id="KW-1133">Transmembrane helix</keyword>
<feature type="transmembrane region" description="Helical" evidence="1">
    <location>
        <begin position="22"/>
        <end position="42"/>
    </location>
</feature>
<evidence type="ECO:0000313" key="3">
    <source>
        <dbReference type="Proteomes" id="UP000184749"/>
    </source>
</evidence>
<keyword evidence="1" id="KW-0472">Membrane</keyword>
<keyword evidence="2" id="KW-0614">Plasmid</keyword>
<sequence length="62" mass="6902">MDSSAHAVGAGCANTRQFLEVILLKTAFGLSLFIMLFTTTFFEQLPKELPKRNLLNPKRSST</sequence>
<evidence type="ECO:0000256" key="1">
    <source>
        <dbReference type="SAM" id="Phobius"/>
    </source>
</evidence>
<geneLocation type="plasmid" evidence="3">
    <name>prgalie4872d</name>
</geneLocation>
<name>A0A1L5NX49_9HYPH</name>
<evidence type="ECO:0000313" key="2">
    <source>
        <dbReference type="EMBL" id="APO72451.1"/>
    </source>
</evidence>
<dbReference type="EMBL" id="CP017105">
    <property type="protein sequence ID" value="APO72451.1"/>
    <property type="molecule type" value="Genomic_DNA"/>
</dbReference>
<gene>
    <name evidence="2" type="ORF">IE4872_PD01934</name>
</gene>